<feature type="compositionally biased region" description="Low complexity" evidence="6">
    <location>
        <begin position="464"/>
        <end position="489"/>
    </location>
</feature>
<evidence type="ECO:0000256" key="5">
    <source>
        <dbReference type="ARBA" id="ARBA00023242"/>
    </source>
</evidence>
<comment type="subcellular location">
    <subcellularLocation>
        <location evidence="1">Nucleus</location>
    </subcellularLocation>
</comment>
<dbReference type="HOGENOM" id="CLU_506362_0_0_1"/>
<evidence type="ECO:0000256" key="6">
    <source>
        <dbReference type="SAM" id="MobiDB-lite"/>
    </source>
</evidence>
<keyword evidence="3" id="KW-0238">DNA-binding</keyword>
<dbReference type="InterPro" id="IPR011598">
    <property type="entry name" value="bHLH_dom"/>
</dbReference>
<dbReference type="GO" id="GO:0000978">
    <property type="term" value="F:RNA polymerase II cis-regulatory region sequence-specific DNA binding"/>
    <property type="evidence" value="ECO:0007669"/>
    <property type="project" value="TreeGrafter"/>
</dbReference>
<dbReference type="SMART" id="SM00353">
    <property type="entry name" value="HLH"/>
    <property type="match status" value="1"/>
</dbReference>
<protein>
    <recommendedName>
        <fullName evidence="7">BHLH domain-containing protein</fullName>
    </recommendedName>
</protein>
<keyword evidence="2" id="KW-0805">Transcription regulation</keyword>
<dbReference type="PANTHER" id="PTHR15741:SF27">
    <property type="entry name" value="TRANSCRIPTION FACTOR AP-4"/>
    <property type="match status" value="1"/>
</dbReference>
<evidence type="ECO:0000313" key="9">
    <source>
        <dbReference type="Proteomes" id="UP000022910"/>
    </source>
</evidence>
<evidence type="ECO:0000256" key="2">
    <source>
        <dbReference type="ARBA" id="ARBA00023015"/>
    </source>
</evidence>
<dbReference type="GO" id="GO:0005634">
    <property type="term" value="C:nucleus"/>
    <property type="evidence" value="ECO:0007669"/>
    <property type="project" value="UniProtKB-SubCell"/>
</dbReference>
<feature type="compositionally biased region" description="Low complexity" evidence="6">
    <location>
        <begin position="249"/>
        <end position="267"/>
    </location>
</feature>
<feature type="region of interest" description="Disordered" evidence="6">
    <location>
        <begin position="525"/>
        <end position="569"/>
    </location>
</feature>
<gene>
    <name evidence="8" type="ORF">RirG_075940</name>
</gene>
<dbReference type="PANTHER" id="PTHR15741">
    <property type="entry name" value="BASIC HELIX-LOOP-HELIX ZIP TRANSCRIPTION FACTOR"/>
    <property type="match status" value="1"/>
</dbReference>
<accession>A0A015MY48</accession>
<dbReference type="EMBL" id="JEMT01015954">
    <property type="protein sequence ID" value="EXX71718.1"/>
    <property type="molecule type" value="Genomic_DNA"/>
</dbReference>
<feature type="compositionally biased region" description="Polar residues" evidence="6">
    <location>
        <begin position="328"/>
        <end position="347"/>
    </location>
</feature>
<dbReference type="InterPro" id="IPR036638">
    <property type="entry name" value="HLH_DNA-bd_sf"/>
</dbReference>
<proteinExistence type="predicted"/>
<evidence type="ECO:0000256" key="4">
    <source>
        <dbReference type="ARBA" id="ARBA00023163"/>
    </source>
</evidence>
<dbReference type="SMR" id="A0A015MY48"/>
<feature type="region of interest" description="Disordered" evidence="6">
    <location>
        <begin position="241"/>
        <end position="384"/>
    </location>
</feature>
<organism evidence="8 9">
    <name type="scientific">Rhizophagus irregularis (strain DAOM 197198w)</name>
    <name type="common">Glomus intraradices</name>
    <dbReference type="NCBI Taxonomy" id="1432141"/>
    <lineage>
        <taxon>Eukaryota</taxon>
        <taxon>Fungi</taxon>
        <taxon>Fungi incertae sedis</taxon>
        <taxon>Mucoromycota</taxon>
        <taxon>Glomeromycotina</taxon>
        <taxon>Glomeromycetes</taxon>
        <taxon>Glomerales</taxon>
        <taxon>Glomeraceae</taxon>
        <taxon>Rhizophagus</taxon>
    </lineage>
</organism>
<keyword evidence="9" id="KW-1185">Reference proteome</keyword>
<dbReference type="InterPro" id="IPR052207">
    <property type="entry name" value="Max-like/E-box_TFs"/>
</dbReference>
<sequence length="569" mass="62425">MTTYPNFDNTGLNSNSNEVDLEFYHGLNLFFDPQQRQTTNNNRNNGSATANQLVSSANLTSQPSHNYYANMLPTPEGSDAIMMSPYVLPGSGNLNTYKDDEFILDNLNFILSPQISPTISPDASMNITSSTSHQNKKIKHHRTSPNINNPISQSRRKSLIINSNKSNSDNGNNSNSPNGQYNVNTDLPSIITGSPNKLHSNSIMLSLLELTSPLMNNMVATSIAPSLQEAMPNLSLGGNLVSDATNTHPPASISDSSDKISPITPSSLMKMKRKLPNSPKSGQNESNSNLHHQQQQQQNQQNSQDQSQQMQLSSKDDDSTFIAPTPPTQLNQIRTNVVNTGSASPSSALGRKSIRSNPNASSPLALGPSKSPHSLKPTISPSLKPKLPGVLADEVAEQLAKKSNYRSILEGTAKSLGISYSSDVHSSLESRRTTHKAAEQKRRDSLKQSFDELKKVVPYQSTLNKSNSNSGDVKNNDNKNNINGKSDGSMKNVSKLFLLKRAHDYIVELEQKSKVKDELIQKLNDELDELKGVKRRKVEETEKKENADNEVDTETKSKDEQQTTSPTEC</sequence>
<dbReference type="Pfam" id="PF00010">
    <property type="entry name" value="HLH"/>
    <property type="match status" value="1"/>
</dbReference>
<dbReference type="PROSITE" id="PS50888">
    <property type="entry name" value="BHLH"/>
    <property type="match status" value="1"/>
</dbReference>
<feature type="region of interest" description="Disordered" evidence="6">
    <location>
        <begin position="422"/>
        <end position="489"/>
    </location>
</feature>
<dbReference type="Gene3D" id="4.10.280.10">
    <property type="entry name" value="Helix-loop-helix DNA-binding domain"/>
    <property type="match status" value="1"/>
</dbReference>
<feature type="compositionally biased region" description="Low complexity" evidence="6">
    <location>
        <begin position="162"/>
        <end position="184"/>
    </location>
</feature>
<comment type="caution">
    <text evidence="8">The sequence shown here is derived from an EMBL/GenBank/DDBJ whole genome shotgun (WGS) entry which is preliminary data.</text>
</comment>
<feature type="region of interest" description="Disordered" evidence="6">
    <location>
        <begin position="124"/>
        <end position="188"/>
    </location>
</feature>
<dbReference type="AlphaFoldDB" id="A0A015MY48"/>
<dbReference type="GO" id="GO:0046983">
    <property type="term" value="F:protein dimerization activity"/>
    <property type="evidence" value="ECO:0007669"/>
    <property type="project" value="InterPro"/>
</dbReference>
<feature type="compositionally biased region" description="Low complexity" evidence="6">
    <location>
        <begin position="283"/>
        <end position="313"/>
    </location>
</feature>
<name>A0A015MY48_RHIIW</name>
<dbReference type="STRING" id="1432141.A0A015MY48"/>
<evidence type="ECO:0000256" key="1">
    <source>
        <dbReference type="ARBA" id="ARBA00004123"/>
    </source>
</evidence>
<dbReference type="SUPFAM" id="SSF47459">
    <property type="entry name" value="HLH, helix-loop-helix DNA-binding domain"/>
    <property type="match status" value="1"/>
</dbReference>
<dbReference type="Proteomes" id="UP000022910">
    <property type="component" value="Unassembled WGS sequence"/>
</dbReference>
<feature type="compositionally biased region" description="Basic residues" evidence="6">
    <location>
        <begin position="134"/>
        <end position="143"/>
    </location>
</feature>
<evidence type="ECO:0000256" key="3">
    <source>
        <dbReference type="ARBA" id="ARBA00023125"/>
    </source>
</evidence>
<feature type="compositionally biased region" description="Polar residues" evidence="6">
    <location>
        <begin position="124"/>
        <end position="133"/>
    </location>
</feature>
<feature type="compositionally biased region" description="Polar residues" evidence="6">
    <location>
        <begin position="144"/>
        <end position="153"/>
    </location>
</feature>
<feature type="domain" description="BHLH" evidence="7">
    <location>
        <begin position="430"/>
        <end position="509"/>
    </location>
</feature>
<feature type="compositionally biased region" description="Basic and acidic residues" evidence="6">
    <location>
        <begin position="525"/>
        <end position="561"/>
    </location>
</feature>
<reference evidence="8 9" key="1">
    <citation type="submission" date="2014-02" db="EMBL/GenBank/DDBJ databases">
        <title>Single nucleus genome sequencing reveals high similarity among nuclei of an endomycorrhizal fungus.</title>
        <authorList>
            <person name="Lin K."/>
            <person name="Geurts R."/>
            <person name="Zhang Z."/>
            <person name="Limpens E."/>
            <person name="Saunders D.G."/>
            <person name="Mu D."/>
            <person name="Pang E."/>
            <person name="Cao H."/>
            <person name="Cha H."/>
            <person name="Lin T."/>
            <person name="Zhou Q."/>
            <person name="Shang Y."/>
            <person name="Li Y."/>
            <person name="Ivanov S."/>
            <person name="Sharma T."/>
            <person name="Velzen R.V."/>
            <person name="Ruijter N.D."/>
            <person name="Aanen D.K."/>
            <person name="Win J."/>
            <person name="Kamoun S."/>
            <person name="Bisseling T."/>
            <person name="Huang S."/>
        </authorList>
    </citation>
    <scope>NUCLEOTIDE SEQUENCE [LARGE SCALE GENOMIC DNA]</scope>
    <source>
        <strain evidence="9">DAOM197198w</strain>
    </source>
</reference>
<evidence type="ECO:0000313" key="8">
    <source>
        <dbReference type="EMBL" id="EXX71718.1"/>
    </source>
</evidence>
<keyword evidence="4" id="KW-0804">Transcription</keyword>
<keyword evidence="5" id="KW-0539">Nucleus</keyword>
<feature type="compositionally biased region" description="Basic and acidic residues" evidence="6">
    <location>
        <begin position="426"/>
        <end position="455"/>
    </location>
</feature>
<evidence type="ECO:0000259" key="7">
    <source>
        <dbReference type="PROSITE" id="PS50888"/>
    </source>
</evidence>
<dbReference type="OrthoDB" id="5344169at2759"/>
<dbReference type="GO" id="GO:0000981">
    <property type="term" value="F:DNA-binding transcription factor activity, RNA polymerase II-specific"/>
    <property type="evidence" value="ECO:0007669"/>
    <property type="project" value="TreeGrafter"/>
</dbReference>